<dbReference type="InterPro" id="IPR010982">
    <property type="entry name" value="Lambda_DNA-bd_dom_sf"/>
</dbReference>
<dbReference type="InterPro" id="IPR001387">
    <property type="entry name" value="Cro/C1-type_HTH"/>
</dbReference>
<dbReference type="SMART" id="SM00530">
    <property type="entry name" value="HTH_XRE"/>
    <property type="match status" value="1"/>
</dbReference>
<dbReference type="Pfam" id="PF01381">
    <property type="entry name" value="HTH_3"/>
    <property type="match status" value="1"/>
</dbReference>
<dbReference type="AlphaFoldDB" id="A0A850ETI8"/>
<keyword evidence="5" id="KW-1185">Reference proteome</keyword>
<dbReference type="CDD" id="cd00093">
    <property type="entry name" value="HTH_XRE"/>
    <property type="match status" value="1"/>
</dbReference>
<reference evidence="4" key="1">
    <citation type="submission" date="2020-06" db="EMBL/GenBank/DDBJ databases">
        <title>Paenibacillus sp. nov., isolated from soil.</title>
        <authorList>
            <person name="Seo Y.L."/>
        </authorList>
    </citation>
    <scope>NUCLEOTIDE SEQUENCE [LARGE SCALE GENOMIC DNA]</scope>
    <source>
        <strain evidence="4">JW14</strain>
    </source>
</reference>
<accession>A0A850ETI8</accession>
<feature type="domain" description="HTH cro/C1-type" evidence="3">
    <location>
        <begin position="8"/>
        <end position="62"/>
    </location>
</feature>
<dbReference type="PANTHER" id="PTHR46558">
    <property type="entry name" value="TRACRIPTIONAL REGULATORY PROTEIN-RELATED-RELATED"/>
    <property type="match status" value="1"/>
</dbReference>
<evidence type="ECO:0000313" key="5">
    <source>
        <dbReference type="Proteomes" id="UP000564806"/>
    </source>
</evidence>
<evidence type="ECO:0000259" key="3">
    <source>
        <dbReference type="PROSITE" id="PS50943"/>
    </source>
</evidence>
<dbReference type="Gene3D" id="1.10.260.40">
    <property type="entry name" value="lambda repressor-like DNA-binding domains"/>
    <property type="match status" value="1"/>
</dbReference>
<dbReference type="EMBL" id="JABWCS010000215">
    <property type="protein sequence ID" value="NUU62654.1"/>
    <property type="molecule type" value="Genomic_DNA"/>
</dbReference>
<dbReference type="SUPFAM" id="SSF47413">
    <property type="entry name" value="lambda repressor-like DNA-binding domains"/>
    <property type="match status" value="1"/>
</dbReference>
<keyword evidence="1" id="KW-0238">DNA-binding</keyword>
<dbReference type="Proteomes" id="UP000564806">
    <property type="component" value="Unassembled WGS sequence"/>
</dbReference>
<name>A0A850ETI8_9BACL</name>
<dbReference type="PROSITE" id="PS50943">
    <property type="entry name" value="HTH_CROC1"/>
    <property type="match status" value="1"/>
</dbReference>
<dbReference type="GO" id="GO:0003677">
    <property type="term" value="F:DNA binding"/>
    <property type="evidence" value="ECO:0007669"/>
    <property type="project" value="UniProtKB-KW"/>
</dbReference>
<sequence>MVLFKERLKELRLERGLTQEQLADQLDIPASSIRRLEASDSIPRRDRLLSLSAFFGESIDFLMGNTDIRQRDRREDSDEETNNESADGKLTRERTEYVLRELVKKYNLDLTNPQDAETLEDMIKIVHRNSQK</sequence>
<organism evidence="4 5">
    <name type="scientific">Paenibacillus agri</name>
    <dbReference type="NCBI Taxonomy" id="2744309"/>
    <lineage>
        <taxon>Bacteria</taxon>
        <taxon>Bacillati</taxon>
        <taxon>Bacillota</taxon>
        <taxon>Bacilli</taxon>
        <taxon>Bacillales</taxon>
        <taxon>Paenibacillaceae</taxon>
        <taxon>Paenibacillus</taxon>
    </lineage>
</organism>
<evidence type="ECO:0000256" key="2">
    <source>
        <dbReference type="SAM" id="MobiDB-lite"/>
    </source>
</evidence>
<feature type="region of interest" description="Disordered" evidence="2">
    <location>
        <begin position="66"/>
        <end position="92"/>
    </location>
</feature>
<proteinExistence type="predicted"/>
<evidence type="ECO:0000313" key="4">
    <source>
        <dbReference type="EMBL" id="NUU62654.1"/>
    </source>
</evidence>
<evidence type="ECO:0000256" key="1">
    <source>
        <dbReference type="ARBA" id="ARBA00023125"/>
    </source>
</evidence>
<dbReference type="RefSeq" id="WP_175373103.1">
    <property type="nucleotide sequence ID" value="NZ_JABWCS010000215.1"/>
</dbReference>
<protein>
    <submittedName>
        <fullName evidence="4">Helix-turn-helix transcriptional regulator</fullName>
    </submittedName>
</protein>
<gene>
    <name evidence="4" type="ORF">HPT30_20110</name>
</gene>
<comment type="caution">
    <text evidence="4">The sequence shown here is derived from an EMBL/GenBank/DDBJ whole genome shotgun (WGS) entry which is preliminary data.</text>
</comment>
<dbReference type="PANTHER" id="PTHR46558:SF13">
    <property type="entry name" value="HTH-TYPE TRANSCRIPTIONAL REGULATOR IMMR"/>
    <property type="match status" value="1"/>
</dbReference>